<feature type="transmembrane region" description="Helical" evidence="10">
    <location>
        <begin position="229"/>
        <end position="248"/>
    </location>
</feature>
<evidence type="ECO:0000313" key="14">
    <source>
        <dbReference type="Proteomes" id="UP000054007"/>
    </source>
</evidence>
<dbReference type="Gene3D" id="1.20.1560.10">
    <property type="entry name" value="ABC transporter type 1, transmembrane domain"/>
    <property type="match status" value="1"/>
</dbReference>
<dbReference type="InterPro" id="IPR027417">
    <property type="entry name" value="P-loop_NTPase"/>
</dbReference>
<feature type="domain" description="ABC transporter" evidence="11">
    <location>
        <begin position="431"/>
        <end position="676"/>
    </location>
</feature>
<dbReference type="Pfam" id="PF00664">
    <property type="entry name" value="ABC_membrane"/>
    <property type="match status" value="2"/>
</dbReference>
<dbReference type="InterPro" id="IPR003593">
    <property type="entry name" value="AAA+_ATPase"/>
</dbReference>
<evidence type="ECO:0000256" key="1">
    <source>
        <dbReference type="ARBA" id="ARBA00004141"/>
    </source>
</evidence>
<dbReference type="SMART" id="SM00382">
    <property type="entry name" value="AAA"/>
    <property type="match status" value="2"/>
</dbReference>
<dbReference type="PROSITE" id="PS00211">
    <property type="entry name" value="ABC_TRANSPORTER_1"/>
    <property type="match status" value="2"/>
</dbReference>
<dbReference type="CDD" id="cd18578">
    <property type="entry name" value="ABC_6TM_Pgp_ABCB1_D2_like"/>
    <property type="match status" value="1"/>
</dbReference>
<dbReference type="Gene3D" id="3.40.50.300">
    <property type="entry name" value="P-loop containing nucleotide triphosphate hydrolases"/>
    <property type="match status" value="2"/>
</dbReference>
<evidence type="ECO:0000256" key="2">
    <source>
        <dbReference type="ARBA" id="ARBA00007577"/>
    </source>
</evidence>
<dbReference type="InterPro" id="IPR011527">
    <property type="entry name" value="ABC1_TM_dom"/>
</dbReference>
<dbReference type="CDD" id="cd18577">
    <property type="entry name" value="ABC_6TM_Pgp_ABCB1_D1_like"/>
    <property type="match status" value="1"/>
</dbReference>
<dbReference type="PROSITE" id="PS50929">
    <property type="entry name" value="ABC_TM1F"/>
    <property type="match status" value="2"/>
</dbReference>
<feature type="compositionally biased region" description="Acidic residues" evidence="9">
    <location>
        <begin position="700"/>
        <end position="709"/>
    </location>
</feature>
<dbReference type="SUPFAM" id="SSF52540">
    <property type="entry name" value="P-loop containing nucleoside triphosphate hydrolases"/>
    <property type="match status" value="2"/>
</dbReference>
<protein>
    <submittedName>
        <fullName evidence="13">Ste6-like protein</fullName>
    </submittedName>
</protein>
<accession>A0A0D7BSM1</accession>
<feature type="transmembrane region" description="Helical" evidence="10">
    <location>
        <begin position="988"/>
        <end position="1009"/>
    </location>
</feature>
<evidence type="ECO:0000256" key="5">
    <source>
        <dbReference type="ARBA" id="ARBA00022741"/>
    </source>
</evidence>
<evidence type="ECO:0000256" key="9">
    <source>
        <dbReference type="SAM" id="MobiDB-lite"/>
    </source>
</evidence>
<dbReference type="InterPro" id="IPR039421">
    <property type="entry name" value="Type_1_exporter"/>
</dbReference>
<feature type="transmembrane region" description="Helical" evidence="10">
    <location>
        <begin position="78"/>
        <end position="103"/>
    </location>
</feature>
<sequence>MPETRTSTETDHDEKASQHAPATAIPDIRHSGKSARIFGTKDQTRAPQPNEKHGTNLDETEVLTSEGLKLKPVRFSQLFRFATWFELWLDGTSLIAAAAAGAAQPLMTLLFGRLVQDFVNFTMALYSLDRNDPESMAHFELEQHAFYHSASLNASYLVYIGIGMLVCTYAYMMAWGWTSEVLSKRIREHYLRATLRQDIAYFDNVGAGEIATRIQTDTDMVQKGIGEKVALSVTTIAAFITGYILAYVQEWRLALAMTAILPPIVFSGGLMNFFVGRNIAAALRYIAEAGSVAEEVISSIRTVQAFGIQDALTDVYRVFVLKARKRGISSAMWIGTCISIIFFAVYNGYALAFYFGTTLIIDGHTDAGGVVNVIFAILIGTFSLVILTPQLQAIQEACGAAAKLYYTIDRVPAIDSYSPKGLKPEKVIGDISLENIVFHYPSRPTVPVVRNVNLRFRAGLTSALVGASGSGKSTAIALIERFYDPKSGTVRLDGVDIRDLNIKWLRSQIGLVSQEPTLFNTTVAQNVMHGLINTPYEHATWDEKMKLVVEACKLSNADNFIQKLPEGYETLVGERAILLSGGQKQRIAIARAIVSDPKVLLLDEATSALDTQSEGIVQNALDKASAGRTTITIAHRLSTIKDADIIYVMGQGEVLEQGSHNELLRTPGSAYAKLVEAQKIREAREAEAVTNDVKGVEPGGEPDEPDDINPLDRTKTRQSLSSQIAERKREAKEHEREQNYSVLYLFWRMIALNKTMHKHIILGIITAAISGAIYPVYGIVFSSGIVGFSEPLDSDKRHEGNVNARWLFIIAIIATICTLVQNLGFVLSAVNLMATLRQAMFTSILCQDVAYFDEAIHSTGSLVSQLSDDPQKINGLAGMIMGTVTQALFTLIVGWIIGLVYTWKLGLVGLACTPLVFCTGLIRLHVVVLKDKRNKKEHEDSAEMACEAAGAIRTVAALTREEDCLDMYSKQLLIPLTRTNKSNVWSNLLYAMAQSIAFFVIALIFWFGAKLVSELDIDTNQFFIGLMCTTFAAINAGNIFNYAADMSEAKSAADSIISLFDSMPEIDARSPEGKLMDRATVQGRIEFKDVHFRYPSRTGVRVLSGLNLTIEPGMYVALVGASGCGKSTTIQLAERFYDPWSGQVLMDGMDLRDLNVASFRSHISLVSQEPTLYSGTVRFNILLGAAKPVEEVTQEELEAACRNANILDFILSLPEGFDTQVGGKGSQLSGGQKQRIAIARALLRSPKVLLLDEATSALDSTSEKVVQAALDQAAKGRTTIAIAHRLSTIQNADRIYFIKDGKVAEWGTHDELINRKGHYYEFVQLQALSATG</sequence>
<dbReference type="InterPro" id="IPR003439">
    <property type="entry name" value="ABC_transporter-like_ATP-bd"/>
</dbReference>
<feature type="region of interest" description="Disordered" evidence="9">
    <location>
        <begin position="1"/>
        <end position="55"/>
    </location>
</feature>
<keyword evidence="3 10" id="KW-0812">Transmembrane</keyword>
<dbReference type="STRING" id="1314674.A0A0D7BSM1"/>
<name>A0A0D7BSM1_9AGAR</name>
<dbReference type="OrthoDB" id="6500128at2759"/>
<evidence type="ECO:0000313" key="13">
    <source>
        <dbReference type="EMBL" id="KIY73235.1"/>
    </source>
</evidence>
<feature type="transmembrane region" description="Helical" evidence="10">
    <location>
        <begin position="367"/>
        <end position="387"/>
    </location>
</feature>
<feature type="region of interest" description="Disordered" evidence="9">
    <location>
        <begin position="686"/>
        <end position="732"/>
    </location>
</feature>
<dbReference type="Pfam" id="PF00005">
    <property type="entry name" value="ABC_tran"/>
    <property type="match status" value="2"/>
</dbReference>
<dbReference type="InterPro" id="IPR017871">
    <property type="entry name" value="ABC_transporter-like_CS"/>
</dbReference>
<dbReference type="Proteomes" id="UP000054007">
    <property type="component" value="Unassembled WGS sequence"/>
</dbReference>
<feature type="domain" description="ABC transmembrane type-1" evidence="12">
    <location>
        <begin position="761"/>
        <end position="1048"/>
    </location>
</feature>
<evidence type="ECO:0000259" key="12">
    <source>
        <dbReference type="PROSITE" id="PS50929"/>
    </source>
</evidence>
<feature type="transmembrane region" description="Helical" evidence="10">
    <location>
        <begin position="760"/>
        <end position="786"/>
    </location>
</feature>
<keyword evidence="6" id="KW-0067">ATP-binding</keyword>
<organism evidence="13 14">
    <name type="scientific">Cylindrobasidium torrendii FP15055 ss-10</name>
    <dbReference type="NCBI Taxonomy" id="1314674"/>
    <lineage>
        <taxon>Eukaryota</taxon>
        <taxon>Fungi</taxon>
        <taxon>Dikarya</taxon>
        <taxon>Basidiomycota</taxon>
        <taxon>Agaricomycotina</taxon>
        <taxon>Agaricomycetes</taxon>
        <taxon>Agaricomycetidae</taxon>
        <taxon>Agaricales</taxon>
        <taxon>Marasmiineae</taxon>
        <taxon>Physalacriaceae</taxon>
        <taxon>Cylindrobasidium</taxon>
    </lineage>
</organism>
<comment type="similarity">
    <text evidence="2">Belongs to the ABC transporter superfamily. ABCB family. Multidrug resistance exporter (TC 3.A.1.201) subfamily.</text>
</comment>
<dbReference type="PANTHER" id="PTHR43394">
    <property type="entry name" value="ATP-DEPENDENT PERMEASE MDL1, MITOCHONDRIAL"/>
    <property type="match status" value="1"/>
</dbReference>
<gene>
    <name evidence="13" type="ORF">CYLTODRAFT_256771</name>
</gene>
<feature type="transmembrane region" description="Helical" evidence="10">
    <location>
        <begin position="907"/>
        <end position="929"/>
    </location>
</feature>
<evidence type="ECO:0000256" key="7">
    <source>
        <dbReference type="ARBA" id="ARBA00022989"/>
    </source>
</evidence>
<dbReference type="EMBL" id="KN880437">
    <property type="protein sequence ID" value="KIY73235.1"/>
    <property type="molecule type" value="Genomic_DNA"/>
</dbReference>
<evidence type="ECO:0000256" key="3">
    <source>
        <dbReference type="ARBA" id="ARBA00022692"/>
    </source>
</evidence>
<evidence type="ECO:0000256" key="10">
    <source>
        <dbReference type="SAM" id="Phobius"/>
    </source>
</evidence>
<dbReference type="GO" id="GO:0009636">
    <property type="term" value="P:response to toxic substance"/>
    <property type="evidence" value="ECO:0007669"/>
    <property type="project" value="UniProtKB-ARBA"/>
</dbReference>
<feature type="transmembrane region" description="Helical" evidence="10">
    <location>
        <begin position="156"/>
        <end position="177"/>
    </location>
</feature>
<dbReference type="FunFam" id="3.40.50.300:FF:001370">
    <property type="entry name" value="p-GlycoProtein related"/>
    <property type="match status" value="1"/>
</dbReference>
<dbReference type="SUPFAM" id="SSF90123">
    <property type="entry name" value="ABC transporter transmembrane region"/>
    <property type="match status" value="2"/>
</dbReference>
<feature type="transmembrane region" description="Helical" evidence="10">
    <location>
        <begin position="876"/>
        <end position="901"/>
    </location>
</feature>
<dbReference type="PROSITE" id="PS50893">
    <property type="entry name" value="ABC_TRANSPORTER_2"/>
    <property type="match status" value="2"/>
</dbReference>
<dbReference type="GO" id="GO:0016887">
    <property type="term" value="F:ATP hydrolysis activity"/>
    <property type="evidence" value="ECO:0007669"/>
    <property type="project" value="InterPro"/>
</dbReference>
<dbReference type="InterPro" id="IPR036640">
    <property type="entry name" value="ABC1_TM_sf"/>
</dbReference>
<proteinExistence type="inferred from homology"/>
<feature type="domain" description="ABC transporter" evidence="11">
    <location>
        <begin position="1085"/>
        <end position="1325"/>
    </location>
</feature>
<dbReference type="GO" id="GO:0015421">
    <property type="term" value="F:ABC-type oligopeptide transporter activity"/>
    <property type="evidence" value="ECO:0007669"/>
    <property type="project" value="TreeGrafter"/>
</dbReference>
<keyword evidence="8 10" id="KW-0472">Membrane</keyword>
<feature type="transmembrane region" description="Helical" evidence="10">
    <location>
        <begin position="1021"/>
        <end position="1040"/>
    </location>
</feature>
<dbReference type="FunFam" id="1.20.1560.10:FF:000102">
    <property type="entry name" value="ABC multidrug transporter Mdr1"/>
    <property type="match status" value="1"/>
</dbReference>
<keyword evidence="5" id="KW-0547">Nucleotide-binding</keyword>
<keyword evidence="4" id="KW-0677">Repeat</keyword>
<evidence type="ECO:0000259" key="11">
    <source>
        <dbReference type="PROSITE" id="PS50893"/>
    </source>
</evidence>
<evidence type="ECO:0000256" key="4">
    <source>
        <dbReference type="ARBA" id="ARBA00022737"/>
    </source>
</evidence>
<reference evidence="13 14" key="1">
    <citation type="journal article" date="2015" name="Fungal Genet. Biol.">
        <title>Evolution of novel wood decay mechanisms in Agaricales revealed by the genome sequences of Fistulina hepatica and Cylindrobasidium torrendii.</title>
        <authorList>
            <person name="Floudas D."/>
            <person name="Held B.W."/>
            <person name="Riley R."/>
            <person name="Nagy L.G."/>
            <person name="Koehler G."/>
            <person name="Ransdell A.S."/>
            <person name="Younus H."/>
            <person name="Chow J."/>
            <person name="Chiniquy J."/>
            <person name="Lipzen A."/>
            <person name="Tritt A."/>
            <person name="Sun H."/>
            <person name="Haridas S."/>
            <person name="LaButti K."/>
            <person name="Ohm R.A."/>
            <person name="Kues U."/>
            <person name="Blanchette R.A."/>
            <person name="Grigoriev I.V."/>
            <person name="Minto R.E."/>
            <person name="Hibbett D.S."/>
        </authorList>
    </citation>
    <scope>NUCLEOTIDE SEQUENCE [LARGE SCALE GENOMIC DNA]</scope>
    <source>
        <strain evidence="13 14">FP15055 ss-10</strain>
    </source>
</reference>
<comment type="subcellular location">
    <subcellularLocation>
        <location evidence="1">Membrane</location>
        <topology evidence="1">Multi-pass membrane protein</topology>
    </subcellularLocation>
</comment>
<dbReference type="FunFam" id="3.40.50.300:FF:000251">
    <property type="entry name" value="ABC transporter B family member 19"/>
    <property type="match status" value="1"/>
</dbReference>
<keyword evidence="7 10" id="KW-1133">Transmembrane helix</keyword>
<dbReference type="GO" id="GO:0005743">
    <property type="term" value="C:mitochondrial inner membrane"/>
    <property type="evidence" value="ECO:0007669"/>
    <property type="project" value="TreeGrafter"/>
</dbReference>
<dbReference type="GO" id="GO:0005524">
    <property type="term" value="F:ATP binding"/>
    <property type="evidence" value="ECO:0007669"/>
    <property type="project" value="UniProtKB-KW"/>
</dbReference>
<dbReference type="CDD" id="cd03249">
    <property type="entry name" value="ABC_MTABC3_MDL1_MDL2"/>
    <property type="match status" value="2"/>
</dbReference>
<dbReference type="GO" id="GO:0090374">
    <property type="term" value="P:oligopeptide export from mitochondrion"/>
    <property type="evidence" value="ECO:0007669"/>
    <property type="project" value="TreeGrafter"/>
</dbReference>
<dbReference type="PANTHER" id="PTHR43394:SF27">
    <property type="entry name" value="ATP-DEPENDENT TRANSLOCASE ABCB1-LIKE"/>
    <property type="match status" value="1"/>
</dbReference>
<evidence type="ECO:0000256" key="8">
    <source>
        <dbReference type="ARBA" id="ARBA00023136"/>
    </source>
</evidence>
<evidence type="ECO:0000256" key="6">
    <source>
        <dbReference type="ARBA" id="ARBA00022840"/>
    </source>
</evidence>
<feature type="domain" description="ABC transmembrane type-1" evidence="12">
    <location>
        <begin position="93"/>
        <end position="396"/>
    </location>
</feature>
<feature type="transmembrane region" description="Helical" evidence="10">
    <location>
        <begin position="331"/>
        <end position="355"/>
    </location>
</feature>
<feature type="transmembrane region" description="Helical" evidence="10">
    <location>
        <begin position="254"/>
        <end position="275"/>
    </location>
</feature>
<feature type="compositionally biased region" description="Basic and acidic residues" evidence="9">
    <location>
        <begin position="1"/>
        <end position="17"/>
    </location>
</feature>
<keyword evidence="14" id="KW-1185">Reference proteome</keyword>
<feature type="transmembrane region" description="Helical" evidence="10">
    <location>
        <begin position="806"/>
        <end position="830"/>
    </location>
</feature>